<comment type="catalytic activity">
    <reaction evidence="2">
        <text>L-threonyl-[protein] + ATP = O-phospho-L-threonyl-[protein] + ADP + H(+)</text>
        <dbReference type="Rhea" id="RHEA:46608"/>
        <dbReference type="Rhea" id="RHEA-COMP:11060"/>
        <dbReference type="Rhea" id="RHEA-COMP:11605"/>
        <dbReference type="ChEBI" id="CHEBI:15378"/>
        <dbReference type="ChEBI" id="CHEBI:30013"/>
        <dbReference type="ChEBI" id="CHEBI:30616"/>
        <dbReference type="ChEBI" id="CHEBI:61977"/>
        <dbReference type="ChEBI" id="CHEBI:456216"/>
        <dbReference type="EC" id="2.7.11.1"/>
    </reaction>
</comment>
<dbReference type="OrthoDB" id="4177236at2759"/>
<reference evidence="5 6" key="1">
    <citation type="submission" date="2015-07" db="EMBL/GenBank/DDBJ databases">
        <title>Emmonsia species relationships and genome sequence.</title>
        <authorList>
            <consortium name="The Broad Institute Genomics Platform"/>
            <person name="Cuomo C.A."/>
            <person name="Munoz J.F."/>
            <person name="Imamovic A."/>
            <person name="Priest M.E."/>
            <person name="Young S."/>
            <person name="Clay O.K."/>
            <person name="McEwen J.G."/>
        </authorList>
    </citation>
    <scope>NUCLEOTIDE SEQUENCE [LARGE SCALE GENOMIC DNA]</scope>
    <source>
        <strain evidence="5 6">UAMH 9510</strain>
    </source>
</reference>
<name>A0A1J9PHV3_9EURO</name>
<dbReference type="InterPro" id="IPR008266">
    <property type="entry name" value="Tyr_kinase_AS"/>
</dbReference>
<dbReference type="Gene3D" id="3.30.200.150">
    <property type="match status" value="1"/>
</dbReference>
<dbReference type="Proteomes" id="UP000182235">
    <property type="component" value="Unassembled WGS sequence"/>
</dbReference>
<gene>
    <name evidence="5" type="ORF">AJ78_03770</name>
</gene>
<dbReference type="Pfam" id="PF01636">
    <property type="entry name" value="APH"/>
    <property type="match status" value="1"/>
</dbReference>
<evidence type="ECO:0000256" key="1">
    <source>
        <dbReference type="ARBA" id="ARBA00012513"/>
    </source>
</evidence>
<proteinExistence type="predicted"/>
<dbReference type="STRING" id="1447872.A0A1J9PHV3"/>
<protein>
    <recommendedName>
        <fullName evidence="1">non-specific serine/threonine protein kinase</fullName>
        <ecNumber evidence="1">2.7.11.1</ecNumber>
    </recommendedName>
</protein>
<evidence type="ECO:0000256" key="2">
    <source>
        <dbReference type="ARBA" id="ARBA00047899"/>
    </source>
</evidence>
<accession>A0A1J9PHV3</accession>
<dbReference type="GO" id="GO:0004674">
    <property type="term" value="F:protein serine/threonine kinase activity"/>
    <property type="evidence" value="ECO:0007669"/>
    <property type="project" value="UniProtKB-EC"/>
</dbReference>
<evidence type="ECO:0000259" key="4">
    <source>
        <dbReference type="Pfam" id="PF01636"/>
    </source>
</evidence>
<comment type="caution">
    <text evidence="5">The sequence shown here is derived from an EMBL/GenBank/DDBJ whole genome shotgun (WGS) entry which is preliminary data.</text>
</comment>
<dbReference type="AlphaFoldDB" id="A0A1J9PHV3"/>
<evidence type="ECO:0000313" key="6">
    <source>
        <dbReference type="Proteomes" id="UP000182235"/>
    </source>
</evidence>
<dbReference type="PANTHER" id="PTHR21310:SF58">
    <property type="entry name" value="AMINOGLYCOSIDE PHOSPHOTRANSFERASE DOMAIN-CONTAINING PROTEIN"/>
    <property type="match status" value="1"/>
</dbReference>
<dbReference type="InterPro" id="IPR011009">
    <property type="entry name" value="Kinase-like_dom_sf"/>
</dbReference>
<evidence type="ECO:0000313" key="5">
    <source>
        <dbReference type="EMBL" id="OJD16017.1"/>
    </source>
</evidence>
<dbReference type="InterPro" id="IPR051678">
    <property type="entry name" value="AGP_Transferase"/>
</dbReference>
<dbReference type="PROSITE" id="PS00109">
    <property type="entry name" value="PROTEIN_KINASE_TYR"/>
    <property type="match status" value="1"/>
</dbReference>
<sequence>MPQDEQPTVEGEVLCCMGRSKVVRLGKDRVVKSAPDLRIQEADTLRFIAANTSIPVPKVHDVHWKDGKVAAIVMDYMPGQQLDKAWANMNYDQKLSVTRELHGYVSQLRNLKGDYIGGLNHGKAIIGKYVTIECGPFNSEKLFNEFLVSDISSKAPEMLLHYARHALDDNHEIVFTHSDLAPRNILVNEGRITAIVDWELAGWYPEYYEYIKAFQDWKPMPDWPEYLCNVLPPRYEKEYIGYLFLARLSGH</sequence>
<dbReference type="VEuPathDB" id="FungiDB:AJ78_03770"/>
<dbReference type="EC" id="2.7.11.1" evidence="1"/>
<dbReference type="CDD" id="cd05120">
    <property type="entry name" value="APH_ChoK_like"/>
    <property type="match status" value="1"/>
</dbReference>
<feature type="domain" description="Aminoglycoside phosphotransferase" evidence="4">
    <location>
        <begin position="22"/>
        <end position="225"/>
    </location>
</feature>
<dbReference type="InterPro" id="IPR002575">
    <property type="entry name" value="Aminoglycoside_PTrfase"/>
</dbReference>
<organism evidence="5 6">
    <name type="scientific">Emergomyces pasteurianus Ep9510</name>
    <dbReference type="NCBI Taxonomy" id="1447872"/>
    <lineage>
        <taxon>Eukaryota</taxon>
        <taxon>Fungi</taxon>
        <taxon>Dikarya</taxon>
        <taxon>Ascomycota</taxon>
        <taxon>Pezizomycotina</taxon>
        <taxon>Eurotiomycetes</taxon>
        <taxon>Eurotiomycetidae</taxon>
        <taxon>Onygenales</taxon>
        <taxon>Ajellomycetaceae</taxon>
        <taxon>Emergomyces</taxon>
    </lineage>
</organism>
<dbReference type="Gene3D" id="3.90.1200.10">
    <property type="match status" value="1"/>
</dbReference>
<evidence type="ECO:0000256" key="3">
    <source>
        <dbReference type="ARBA" id="ARBA00048679"/>
    </source>
</evidence>
<dbReference type="SUPFAM" id="SSF56112">
    <property type="entry name" value="Protein kinase-like (PK-like)"/>
    <property type="match status" value="1"/>
</dbReference>
<comment type="catalytic activity">
    <reaction evidence="3">
        <text>L-seryl-[protein] + ATP = O-phospho-L-seryl-[protein] + ADP + H(+)</text>
        <dbReference type="Rhea" id="RHEA:17989"/>
        <dbReference type="Rhea" id="RHEA-COMP:9863"/>
        <dbReference type="Rhea" id="RHEA-COMP:11604"/>
        <dbReference type="ChEBI" id="CHEBI:15378"/>
        <dbReference type="ChEBI" id="CHEBI:29999"/>
        <dbReference type="ChEBI" id="CHEBI:30616"/>
        <dbReference type="ChEBI" id="CHEBI:83421"/>
        <dbReference type="ChEBI" id="CHEBI:456216"/>
        <dbReference type="EC" id="2.7.11.1"/>
    </reaction>
</comment>
<keyword evidence="6" id="KW-1185">Reference proteome</keyword>
<dbReference type="EMBL" id="LGRN01000126">
    <property type="protein sequence ID" value="OJD16017.1"/>
    <property type="molecule type" value="Genomic_DNA"/>
</dbReference>
<dbReference type="PANTHER" id="PTHR21310">
    <property type="entry name" value="AMINOGLYCOSIDE PHOSPHOTRANSFERASE-RELATED-RELATED"/>
    <property type="match status" value="1"/>
</dbReference>